<name>A0A0G4FAH3_9ALVE</name>
<comment type="cofactor">
    <cofactor evidence="1">
        <name>FMN</name>
        <dbReference type="ChEBI" id="CHEBI:58210"/>
    </cofactor>
</comment>
<dbReference type="GO" id="GO:0018580">
    <property type="term" value="F:nitronate monooxygenase activity"/>
    <property type="evidence" value="ECO:0007669"/>
    <property type="project" value="InterPro"/>
</dbReference>
<evidence type="ECO:0000313" key="7">
    <source>
        <dbReference type="EMBL" id="CEM09547.1"/>
    </source>
</evidence>
<keyword evidence="4" id="KW-0288">FMN</keyword>
<organism evidence="7">
    <name type="scientific">Chromera velia CCMP2878</name>
    <dbReference type="NCBI Taxonomy" id="1169474"/>
    <lineage>
        <taxon>Eukaryota</taxon>
        <taxon>Sar</taxon>
        <taxon>Alveolata</taxon>
        <taxon>Colpodellida</taxon>
        <taxon>Chromeraceae</taxon>
        <taxon>Chromera</taxon>
    </lineage>
</organism>
<dbReference type="SUPFAM" id="SSF51412">
    <property type="entry name" value="Inosine monophosphate dehydrogenase (IMPDH)"/>
    <property type="match status" value="1"/>
</dbReference>
<dbReference type="Pfam" id="PF03060">
    <property type="entry name" value="NMO"/>
    <property type="match status" value="1"/>
</dbReference>
<accession>A0A0G4FAH3</accession>
<keyword evidence="6" id="KW-0503">Monooxygenase</keyword>
<evidence type="ECO:0000256" key="1">
    <source>
        <dbReference type="ARBA" id="ARBA00001917"/>
    </source>
</evidence>
<dbReference type="PANTHER" id="PTHR42747">
    <property type="entry name" value="NITRONATE MONOOXYGENASE-RELATED"/>
    <property type="match status" value="1"/>
</dbReference>
<dbReference type="EMBL" id="CDMZ01000222">
    <property type="protein sequence ID" value="CEM09547.1"/>
    <property type="molecule type" value="Genomic_DNA"/>
</dbReference>
<evidence type="ECO:0000256" key="4">
    <source>
        <dbReference type="ARBA" id="ARBA00022643"/>
    </source>
</evidence>
<dbReference type="InterPro" id="IPR013785">
    <property type="entry name" value="Aldolase_TIM"/>
</dbReference>
<keyword evidence="5" id="KW-0560">Oxidoreductase</keyword>
<dbReference type="Gene3D" id="3.20.20.70">
    <property type="entry name" value="Aldolase class I"/>
    <property type="match status" value="1"/>
</dbReference>
<dbReference type="InterPro" id="IPR004136">
    <property type="entry name" value="NMO"/>
</dbReference>
<dbReference type="PANTHER" id="PTHR42747:SF3">
    <property type="entry name" value="NITRONATE MONOOXYGENASE-RELATED"/>
    <property type="match status" value="1"/>
</dbReference>
<evidence type="ECO:0000256" key="6">
    <source>
        <dbReference type="ARBA" id="ARBA00023033"/>
    </source>
</evidence>
<dbReference type="CDD" id="cd04730">
    <property type="entry name" value="NPD_like"/>
    <property type="match status" value="1"/>
</dbReference>
<gene>
    <name evidence="7" type="ORF">Cvel_15890</name>
</gene>
<reference evidence="7" key="1">
    <citation type="submission" date="2014-11" db="EMBL/GenBank/DDBJ databases">
        <authorList>
            <person name="Otto D Thomas"/>
            <person name="Naeem Raeece"/>
        </authorList>
    </citation>
    <scope>NUCLEOTIDE SEQUENCE</scope>
</reference>
<dbReference type="AlphaFoldDB" id="A0A0G4FAH3"/>
<keyword evidence="3" id="KW-0285">Flavoprotein</keyword>
<evidence type="ECO:0000256" key="2">
    <source>
        <dbReference type="ARBA" id="ARBA00009881"/>
    </source>
</evidence>
<proteinExistence type="inferred from homology"/>
<sequence length="355" mass="37324">MAGVTTPKLVIAACKAGALGSHALAFLQPSKVEADLRETSGAISGRPFTCNVFAIPAQVMRRDQQEVAERAVAHLRSVLQQPELTSDLQIPSVNSALNVPYKEHLEAIAHCPKECRPVAVSFTFGLPDREDMQLLRDLGVVSMGTATTVEEAEAVVDAGLDVVIAQGIEAGGHRGSFQSDGQNGVGLIALVPQIVDAIENSVPVVASGGVMDRRGVAACMALGASAVQVGTAFLLTRESQAHPAHKKVLLQTSSSNTVVSNVFSGRYARGVSNEMYRAAITFAEAPVGESDCIAPYPLQQTLTNQIKQRAFAKEQFGFGSMWTGQGLGMAREGLSCEELVAELMQGVSAPGAPAR</sequence>
<protein>
    <submittedName>
        <fullName evidence="7">Uncharacterized protein</fullName>
    </submittedName>
</protein>
<dbReference type="VEuPathDB" id="CryptoDB:Cvel_15890"/>
<evidence type="ECO:0000256" key="5">
    <source>
        <dbReference type="ARBA" id="ARBA00023002"/>
    </source>
</evidence>
<evidence type="ECO:0000256" key="3">
    <source>
        <dbReference type="ARBA" id="ARBA00022630"/>
    </source>
</evidence>
<comment type="similarity">
    <text evidence="2">Belongs to the nitronate monooxygenase family. NMO class I subfamily.</text>
</comment>